<feature type="compositionally biased region" description="Basic and acidic residues" evidence="1">
    <location>
        <begin position="1"/>
        <end position="38"/>
    </location>
</feature>
<accession>A0ABQ9UDP9</accession>
<keyword evidence="3" id="KW-1185">Reference proteome</keyword>
<reference evidence="2 3" key="1">
    <citation type="submission" date="2023-05" db="EMBL/GenBank/DDBJ databases">
        <title>B98-5 Cell Line De Novo Hybrid Assembly: An Optical Mapping Approach.</title>
        <authorList>
            <person name="Kananen K."/>
            <person name="Auerbach J.A."/>
            <person name="Kautto E."/>
            <person name="Blachly J.S."/>
        </authorList>
    </citation>
    <scope>NUCLEOTIDE SEQUENCE [LARGE SCALE GENOMIC DNA]</scope>
    <source>
        <strain evidence="2">B95-8</strain>
        <tissue evidence="2">Cell line</tissue>
    </source>
</reference>
<evidence type="ECO:0000313" key="3">
    <source>
        <dbReference type="Proteomes" id="UP001266305"/>
    </source>
</evidence>
<feature type="compositionally biased region" description="Polar residues" evidence="1">
    <location>
        <begin position="49"/>
        <end position="59"/>
    </location>
</feature>
<gene>
    <name evidence="2" type="ORF">P7K49_026316</name>
</gene>
<protein>
    <submittedName>
        <fullName evidence="2">Uncharacterized protein</fullName>
    </submittedName>
</protein>
<dbReference type="Proteomes" id="UP001266305">
    <property type="component" value="Unassembled WGS sequence"/>
</dbReference>
<name>A0ABQ9UDP9_SAGOE</name>
<proteinExistence type="predicted"/>
<feature type="non-terminal residue" evidence="2">
    <location>
        <position position="1"/>
    </location>
</feature>
<evidence type="ECO:0000313" key="2">
    <source>
        <dbReference type="EMBL" id="KAK2094900.1"/>
    </source>
</evidence>
<evidence type="ECO:0000256" key="1">
    <source>
        <dbReference type="SAM" id="MobiDB-lite"/>
    </source>
</evidence>
<comment type="caution">
    <text evidence="2">The sequence shown here is derived from an EMBL/GenBank/DDBJ whole genome shotgun (WGS) entry which is preliminary data.</text>
</comment>
<feature type="non-terminal residue" evidence="2">
    <location>
        <position position="59"/>
    </location>
</feature>
<feature type="region of interest" description="Disordered" evidence="1">
    <location>
        <begin position="1"/>
        <end position="59"/>
    </location>
</feature>
<sequence length="59" mass="6777">KAIPGEERENKAIRSKEIAVNARQDKTTSRKAPPERVMQHISGKKKQSSARQFQARQFQ</sequence>
<organism evidence="2 3">
    <name type="scientific">Saguinus oedipus</name>
    <name type="common">Cotton-top tamarin</name>
    <name type="synonym">Oedipomidas oedipus</name>
    <dbReference type="NCBI Taxonomy" id="9490"/>
    <lineage>
        <taxon>Eukaryota</taxon>
        <taxon>Metazoa</taxon>
        <taxon>Chordata</taxon>
        <taxon>Craniata</taxon>
        <taxon>Vertebrata</taxon>
        <taxon>Euteleostomi</taxon>
        <taxon>Mammalia</taxon>
        <taxon>Eutheria</taxon>
        <taxon>Euarchontoglires</taxon>
        <taxon>Primates</taxon>
        <taxon>Haplorrhini</taxon>
        <taxon>Platyrrhini</taxon>
        <taxon>Cebidae</taxon>
        <taxon>Callitrichinae</taxon>
        <taxon>Saguinus</taxon>
    </lineage>
</organism>
<dbReference type="EMBL" id="JASSZA010000013">
    <property type="protein sequence ID" value="KAK2094900.1"/>
    <property type="molecule type" value="Genomic_DNA"/>
</dbReference>